<feature type="compositionally biased region" description="Low complexity" evidence="1">
    <location>
        <begin position="214"/>
        <end position="273"/>
    </location>
</feature>
<evidence type="ECO:0008006" key="5">
    <source>
        <dbReference type="Google" id="ProtNLM"/>
    </source>
</evidence>
<evidence type="ECO:0000256" key="2">
    <source>
        <dbReference type="SAM" id="Phobius"/>
    </source>
</evidence>
<feature type="region of interest" description="Disordered" evidence="1">
    <location>
        <begin position="1"/>
        <end position="127"/>
    </location>
</feature>
<protein>
    <recommendedName>
        <fullName evidence="5">Translation initiation factor IF-2</fullName>
    </recommendedName>
</protein>
<comment type="caution">
    <text evidence="3">The sequence shown here is derived from an EMBL/GenBank/DDBJ whole genome shotgun (WGS) entry which is preliminary data.</text>
</comment>
<feature type="compositionally biased region" description="Basic and acidic residues" evidence="1">
    <location>
        <begin position="74"/>
        <end position="85"/>
    </location>
</feature>
<dbReference type="EMBL" id="BNEB01000003">
    <property type="protein sequence ID" value="GHI61355.1"/>
    <property type="molecule type" value="Genomic_DNA"/>
</dbReference>
<feature type="compositionally biased region" description="Pro residues" evidence="1">
    <location>
        <begin position="274"/>
        <end position="287"/>
    </location>
</feature>
<feature type="region of interest" description="Disordered" evidence="1">
    <location>
        <begin position="171"/>
        <end position="324"/>
    </location>
</feature>
<name>A0ABQ3RZQ7_9ACTN</name>
<proteinExistence type="predicted"/>
<reference evidence="4" key="1">
    <citation type="submission" date="2023-07" db="EMBL/GenBank/DDBJ databases">
        <title>Whole genome shotgun sequence of Streptomyces cacaoi subsp. asoensis NBRC 13813.</title>
        <authorList>
            <person name="Komaki H."/>
            <person name="Tamura T."/>
        </authorList>
    </citation>
    <scope>NUCLEOTIDE SEQUENCE [LARGE SCALE GENOMIC DNA]</scope>
    <source>
        <strain evidence="4">NBRC 13813</strain>
    </source>
</reference>
<feature type="transmembrane region" description="Helical" evidence="2">
    <location>
        <begin position="139"/>
        <end position="159"/>
    </location>
</feature>
<accession>A0ABQ3RZQ7</accession>
<sequence>MKNWREDAQPEWPAAASPTLGSPVVGAGSQSLSGIGGTPLASRSGDGTRYRSLLDLPSESGPPPTPAASNGVAENERSSDLRDPWEEPSGGPDATANDPGEVTVQLDSLKKGRPEADAASDVPVFVDESGRRSRTFRRIGILVGIACGAYAVVIVAALLSGNAGAPWLPIPVPGQADEKPSAGNVDSPSSPDASASPGRDGSGRRAPGAPDVTASATAAAPGRPGASASPGASGSAAPSKGASPAARSSASGTARPSTGPTASAPAAGASTPVVAPPASTPPPPPTSPAASPSVASSPSPAGGASTTVADGPPAPAPAASSPAA</sequence>
<feature type="compositionally biased region" description="Low complexity" evidence="1">
    <location>
        <begin position="288"/>
        <end position="307"/>
    </location>
</feature>
<keyword evidence="4" id="KW-1185">Reference proteome</keyword>
<evidence type="ECO:0000256" key="1">
    <source>
        <dbReference type="SAM" id="MobiDB-lite"/>
    </source>
</evidence>
<keyword evidence="2" id="KW-1133">Transmembrane helix</keyword>
<organism evidence="3 4">
    <name type="scientific">Streptomyces asoensis</name>
    <dbReference type="NCBI Taxonomy" id="249586"/>
    <lineage>
        <taxon>Bacteria</taxon>
        <taxon>Bacillati</taxon>
        <taxon>Actinomycetota</taxon>
        <taxon>Actinomycetes</taxon>
        <taxon>Kitasatosporales</taxon>
        <taxon>Streptomycetaceae</taxon>
        <taxon>Streptomyces</taxon>
    </lineage>
</organism>
<feature type="compositionally biased region" description="Low complexity" evidence="1">
    <location>
        <begin position="186"/>
        <end position="197"/>
    </location>
</feature>
<dbReference type="Proteomes" id="UP000649259">
    <property type="component" value="Unassembled WGS sequence"/>
</dbReference>
<evidence type="ECO:0000313" key="3">
    <source>
        <dbReference type="EMBL" id="GHI61355.1"/>
    </source>
</evidence>
<keyword evidence="2" id="KW-0812">Transmembrane</keyword>
<gene>
    <name evidence="3" type="ORF">Saso_30050</name>
</gene>
<keyword evidence="2" id="KW-0472">Membrane</keyword>
<evidence type="ECO:0000313" key="4">
    <source>
        <dbReference type="Proteomes" id="UP000649259"/>
    </source>
</evidence>